<evidence type="ECO:0000313" key="3">
    <source>
        <dbReference type="Proteomes" id="UP000325598"/>
    </source>
</evidence>
<sequence length="95" mass="10061">MFVVMKPALELMGCGYIHGERHAMTLALIRRDPRVTPLVPEKGTPAGQVCVRQQAVGLEAADHTSGVRVRDGSGLLPSWGTPGGSRTTVSEPVTP</sequence>
<evidence type="ECO:0000256" key="1">
    <source>
        <dbReference type="SAM" id="MobiDB-lite"/>
    </source>
</evidence>
<dbReference type="EMBL" id="BLAG01000009">
    <property type="protein sequence ID" value="GES30815.1"/>
    <property type="molecule type" value="Genomic_DNA"/>
</dbReference>
<reference evidence="2 3" key="1">
    <citation type="submission" date="2019-10" db="EMBL/GenBank/DDBJ databases">
        <title>Whole genome shotgun sequence of Streptomyces angustmyceticus NBRC 3934.</title>
        <authorList>
            <person name="Hosoyama A."/>
            <person name="Ichikawa N."/>
            <person name="Kimura A."/>
            <person name="Kitahashi Y."/>
            <person name="Komaki H."/>
            <person name="Uohara A."/>
        </authorList>
    </citation>
    <scope>NUCLEOTIDE SEQUENCE [LARGE SCALE GENOMIC DNA]</scope>
    <source>
        <strain evidence="2 3">NBRC 3934</strain>
    </source>
</reference>
<comment type="caution">
    <text evidence="2">The sequence shown here is derived from an EMBL/GenBank/DDBJ whole genome shotgun (WGS) entry which is preliminary data.</text>
</comment>
<evidence type="ECO:0000313" key="2">
    <source>
        <dbReference type="EMBL" id="GES30815.1"/>
    </source>
</evidence>
<keyword evidence="3" id="KW-1185">Reference proteome</keyword>
<feature type="compositionally biased region" description="Polar residues" evidence="1">
    <location>
        <begin position="84"/>
        <end position="95"/>
    </location>
</feature>
<gene>
    <name evidence="2" type="ORF">San01_33020</name>
</gene>
<dbReference type="Proteomes" id="UP000325598">
    <property type="component" value="Unassembled WGS sequence"/>
</dbReference>
<proteinExistence type="predicted"/>
<name>A0A5J4LKL8_9ACTN</name>
<organism evidence="2 3">
    <name type="scientific">Streptomyces angustmyceticus</name>
    <dbReference type="NCBI Taxonomy" id="285578"/>
    <lineage>
        <taxon>Bacteria</taxon>
        <taxon>Bacillati</taxon>
        <taxon>Actinomycetota</taxon>
        <taxon>Actinomycetes</taxon>
        <taxon>Kitasatosporales</taxon>
        <taxon>Streptomycetaceae</taxon>
        <taxon>Streptomyces</taxon>
    </lineage>
</organism>
<accession>A0A5J4LKL8</accession>
<dbReference type="AlphaFoldDB" id="A0A5J4LKL8"/>
<feature type="region of interest" description="Disordered" evidence="1">
    <location>
        <begin position="62"/>
        <end position="95"/>
    </location>
</feature>
<protein>
    <submittedName>
        <fullName evidence="2">Uncharacterized protein</fullName>
    </submittedName>
</protein>